<dbReference type="EMBL" id="WTVP01000002">
    <property type="protein sequence ID" value="NMG14232.1"/>
    <property type="molecule type" value="Genomic_DNA"/>
</dbReference>
<dbReference type="Gene3D" id="3.40.390.10">
    <property type="entry name" value="Collagenase (Catalytic Domain)"/>
    <property type="match status" value="1"/>
</dbReference>
<dbReference type="SUPFAM" id="SSF55486">
    <property type="entry name" value="Metalloproteases ('zincins'), catalytic domain"/>
    <property type="match status" value="1"/>
</dbReference>
<dbReference type="InterPro" id="IPR010384">
    <property type="entry name" value="MtfA_fam"/>
</dbReference>
<dbReference type="InterPro" id="IPR024079">
    <property type="entry name" value="MetalloPept_cat_dom_sf"/>
</dbReference>
<dbReference type="Pfam" id="PF06167">
    <property type="entry name" value="Peptidase_M90"/>
    <property type="match status" value="1"/>
</dbReference>
<reference evidence="1 2" key="1">
    <citation type="submission" date="2019-12" db="EMBL/GenBank/DDBJ databases">
        <title>Comparative genomics gives insights into the taxonomy of the Azoarcus-Aromatoleum group and reveals separate origins of nif in the plant-associated Azoarcus and non-plant-associated Aromatoleum sub-groups.</title>
        <authorList>
            <person name="Lafos M."/>
            <person name="Maluk M."/>
            <person name="Batista M."/>
            <person name="Junghare M."/>
            <person name="Carmona M."/>
            <person name="Faoro H."/>
            <person name="Cruz L.M."/>
            <person name="Battistoni F."/>
            <person name="De Souza E."/>
            <person name="Pedrosa F."/>
            <person name="Chen W.-M."/>
            <person name="Poole P.S."/>
            <person name="Dixon R.A."/>
            <person name="James E.K."/>
        </authorList>
    </citation>
    <scope>NUCLEOTIDE SEQUENCE [LARGE SCALE GENOMIC DNA]</scope>
    <source>
        <strain evidence="1 2">PbN1</strain>
    </source>
</reference>
<evidence type="ECO:0008006" key="3">
    <source>
        <dbReference type="Google" id="ProtNLM"/>
    </source>
</evidence>
<comment type="caution">
    <text evidence="1">The sequence shown here is derived from an EMBL/GenBank/DDBJ whole genome shotgun (WGS) entry which is preliminary data.</text>
</comment>
<name>A0ABX1NQR3_9RHOO</name>
<evidence type="ECO:0000313" key="2">
    <source>
        <dbReference type="Proteomes" id="UP000633943"/>
    </source>
</evidence>
<dbReference type="PANTHER" id="PTHR30164">
    <property type="entry name" value="MTFA PEPTIDASE"/>
    <property type="match status" value="1"/>
</dbReference>
<dbReference type="PANTHER" id="PTHR30164:SF2">
    <property type="entry name" value="PROTEIN MTFA"/>
    <property type="match status" value="1"/>
</dbReference>
<accession>A0ABX1NQR3</accession>
<dbReference type="Gene3D" id="1.10.472.150">
    <property type="entry name" value="Glucose-regulated metallo-peptidase M90, N-terminal domain"/>
    <property type="match status" value="1"/>
</dbReference>
<evidence type="ECO:0000313" key="1">
    <source>
        <dbReference type="EMBL" id="NMG14232.1"/>
    </source>
</evidence>
<proteinExistence type="predicted"/>
<dbReference type="CDD" id="cd20169">
    <property type="entry name" value="Peptidase_M90_mtfA"/>
    <property type="match status" value="1"/>
</dbReference>
<organism evidence="1 2">
    <name type="scientific">Aromatoleum bremense</name>
    <dbReference type="NCBI Taxonomy" id="76115"/>
    <lineage>
        <taxon>Bacteria</taxon>
        <taxon>Pseudomonadati</taxon>
        <taxon>Pseudomonadota</taxon>
        <taxon>Betaproteobacteria</taxon>
        <taxon>Rhodocyclales</taxon>
        <taxon>Rhodocyclaceae</taxon>
        <taxon>Aromatoleum</taxon>
    </lineage>
</organism>
<sequence>MLNFLRKWRKARRLAAIRVPDALWTGVEKKLPFLDYLEPADCERLRQLAREFLAEKQFHGAHGMALTDQVMLAIALQACLPILHVGLDAYRGWVGVVVYPGDFVIPRHETDDAGVVHEYDDEVLGEAWEGGPVLVSWHREGEGPEGVNVVIHEFAHKLDMQNGDVDGLPLLPRGMSRAAWANVFTDAYRRFCGQVDAGEETLLDPYGTDSPGEFFAVASEAFFETPCLLEQELPRVYEQLSRFYRLDLAAGERRVRDERRRHCGVQPRTVDGSGSGRS</sequence>
<dbReference type="Proteomes" id="UP000633943">
    <property type="component" value="Unassembled WGS sequence"/>
</dbReference>
<gene>
    <name evidence="1" type="ORF">GPA24_01480</name>
</gene>
<protein>
    <recommendedName>
        <fullName evidence="3">Zinc-dependent peptidase</fullName>
    </recommendedName>
</protein>
<dbReference type="RefSeq" id="WP_169201057.1">
    <property type="nucleotide sequence ID" value="NZ_CP059467.1"/>
</dbReference>
<keyword evidence="2" id="KW-1185">Reference proteome</keyword>
<dbReference type="InterPro" id="IPR042252">
    <property type="entry name" value="MtfA_N"/>
</dbReference>